<organism evidence="5 6">
    <name type="scientific">Microbacterium kribbense</name>
    <dbReference type="NCBI Taxonomy" id="433645"/>
    <lineage>
        <taxon>Bacteria</taxon>
        <taxon>Bacillati</taxon>
        <taxon>Actinomycetota</taxon>
        <taxon>Actinomycetes</taxon>
        <taxon>Micrococcales</taxon>
        <taxon>Microbacteriaceae</taxon>
        <taxon>Microbacterium</taxon>
    </lineage>
</organism>
<name>A0ABP7GHY9_9MICO</name>
<keyword evidence="6" id="KW-1185">Reference proteome</keyword>
<accession>A0ABP7GHY9</accession>
<evidence type="ECO:0000259" key="4">
    <source>
        <dbReference type="PROSITE" id="PS50949"/>
    </source>
</evidence>
<dbReference type="Proteomes" id="UP001500540">
    <property type="component" value="Unassembled WGS sequence"/>
</dbReference>
<evidence type="ECO:0000256" key="1">
    <source>
        <dbReference type="ARBA" id="ARBA00023015"/>
    </source>
</evidence>
<gene>
    <name evidence="5" type="ORF">GCM10022240_16380</name>
</gene>
<dbReference type="CDD" id="cd07377">
    <property type="entry name" value="WHTH_GntR"/>
    <property type="match status" value="1"/>
</dbReference>
<evidence type="ECO:0000313" key="6">
    <source>
        <dbReference type="Proteomes" id="UP001500540"/>
    </source>
</evidence>
<dbReference type="RefSeq" id="WP_344782425.1">
    <property type="nucleotide sequence ID" value="NZ_BAABAF010000005.1"/>
</dbReference>
<dbReference type="SMART" id="SM00895">
    <property type="entry name" value="FCD"/>
    <property type="match status" value="1"/>
</dbReference>
<sequence length="228" mass="25044">MTTTSDAPHPVGLRHRSLKSELIDQIRLDIVQGRLKPGERLIERVLSERYEVSRVPLREAMLRLEAEGFLTLAPRRGATVATFTVEGVEDLFDVREQLEALAARLAAERANPESLAVLGRALSESEEATAADDRERRSSSNAHFHESIIDMAGSPLLSSIMLPIGARVRWLFGFMSSSESPTLLSEHRRLLELIGGGEAAAASEFARAHVAATRKHTLDSLAELIHHG</sequence>
<dbReference type="SUPFAM" id="SSF46785">
    <property type="entry name" value="Winged helix' DNA-binding domain"/>
    <property type="match status" value="1"/>
</dbReference>
<dbReference type="Gene3D" id="1.20.120.530">
    <property type="entry name" value="GntR ligand-binding domain-like"/>
    <property type="match status" value="1"/>
</dbReference>
<protein>
    <submittedName>
        <fullName evidence="5">GntR family transcriptional regulator</fullName>
    </submittedName>
</protein>
<dbReference type="InterPro" id="IPR008920">
    <property type="entry name" value="TF_FadR/GntR_C"/>
</dbReference>
<keyword evidence="3" id="KW-0804">Transcription</keyword>
<comment type="caution">
    <text evidence="5">The sequence shown here is derived from an EMBL/GenBank/DDBJ whole genome shotgun (WGS) entry which is preliminary data.</text>
</comment>
<dbReference type="PRINTS" id="PR00035">
    <property type="entry name" value="HTHGNTR"/>
</dbReference>
<evidence type="ECO:0000256" key="3">
    <source>
        <dbReference type="ARBA" id="ARBA00023163"/>
    </source>
</evidence>
<dbReference type="InterPro" id="IPR036388">
    <property type="entry name" value="WH-like_DNA-bd_sf"/>
</dbReference>
<feature type="domain" description="HTH gntR-type" evidence="4">
    <location>
        <begin position="16"/>
        <end position="83"/>
    </location>
</feature>
<keyword evidence="2" id="KW-0238">DNA-binding</keyword>
<dbReference type="InterPro" id="IPR036390">
    <property type="entry name" value="WH_DNA-bd_sf"/>
</dbReference>
<dbReference type="PROSITE" id="PS50949">
    <property type="entry name" value="HTH_GNTR"/>
    <property type="match status" value="1"/>
</dbReference>
<keyword evidence="1" id="KW-0805">Transcription regulation</keyword>
<dbReference type="EMBL" id="BAABAF010000005">
    <property type="protein sequence ID" value="GAA3764843.1"/>
    <property type="molecule type" value="Genomic_DNA"/>
</dbReference>
<dbReference type="Gene3D" id="1.10.10.10">
    <property type="entry name" value="Winged helix-like DNA-binding domain superfamily/Winged helix DNA-binding domain"/>
    <property type="match status" value="1"/>
</dbReference>
<dbReference type="InterPro" id="IPR011711">
    <property type="entry name" value="GntR_C"/>
</dbReference>
<dbReference type="InterPro" id="IPR000524">
    <property type="entry name" value="Tscrpt_reg_HTH_GntR"/>
</dbReference>
<evidence type="ECO:0000313" key="5">
    <source>
        <dbReference type="EMBL" id="GAA3764843.1"/>
    </source>
</evidence>
<dbReference type="Pfam" id="PF00392">
    <property type="entry name" value="GntR"/>
    <property type="match status" value="1"/>
</dbReference>
<evidence type="ECO:0000256" key="2">
    <source>
        <dbReference type="ARBA" id="ARBA00023125"/>
    </source>
</evidence>
<dbReference type="PANTHER" id="PTHR43537:SF24">
    <property type="entry name" value="GLUCONATE OPERON TRANSCRIPTIONAL REPRESSOR"/>
    <property type="match status" value="1"/>
</dbReference>
<dbReference type="PANTHER" id="PTHR43537">
    <property type="entry name" value="TRANSCRIPTIONAL REGULATOR, GNTR FAMILY"/>
    <property type="match status" value="1"/>
</dbReference>
<dbReference type="SMART" id="SM00345">
    <property type="entry name" value="HTH_GNTR"/>
    <property type="match status" value="1"/>
</dbReference>
<dbReference type="SUPFAM" id="SSF48008">
    <property type="entry name" value="GntR ligand-binding domain-like"/>
    <property type="match status" value="1"/>
</dbReference>
<reference evidence="6" key="1">
    <citation type="journal article" date="2019" name="Int. J. Syst. Evol. Microbiol.">
        <title>The Global Catalogue of Microorganisms (GCM) 10K type strain sequencing project: providing services to taxonomists for standard genome sequencing and annotation.</title>
        <authorList>
            <consortium name="The Broad Institute Genomics Platform"/>
            <consortium name="The Broad Institute Genome Sequencing Center for Infectious Disease"/>
            <person name="Wu L."/>
            <person name="Ma J."/>
        </authorList>
    </citation>
    <scope>NUCLEOTIDE SEQUENCE [LARGE SCALE GENOMIC DNA]</scope>
    <source>
        <strain evidence="6">JCM 16950</strain>
    </source>
</reference>
<dbReference type="Pfam" id="PF07729">
    <property type="entry name" value="FCD"/>
    <property type="match status" value="1"/>
</dbReference>
<proteinExistence type="predicted"/>